<dbReference type="Pfam" id="PF02594">
    <property type="entry name" value="DUF167"/>
    <property type="match status" value="1"/>
</dbReference>
<dbReference type="Proteomes" id="UP000466785">
    <property type="component" value="Chromosome"/>
</dbReference>
<dbReference type="InterPro" id="IPR003746">
    <property type="entry name" value="DUF167"/>
</dbReference>
<evidence type="ECO:0000256" key="1">
    <source>
        <dbReference type="ARBA" id="ARBA00010364"/>
    </source>
</evidence>
<dbReference type="EMBL" id="AP022570">
    <property type="protein sequence ID" value="BBX52139.1"/>
    <property type="molecule type" value="Genomic_DNA"/>
</dbReference>
<dbReference type="InterPro" id="IPR036591">
    <property type="entry name" value="YggU-like_sf"/>
</dbReference>
<reference evidence="3 4" key="1">
    <citation type="journal article" date="2019" name="Emerg. Microbes Infect.">
        <title>Comprehensive subspecies identification of 175 nontuberculous mycobacteria species based on 7547 genomic profiles.</title>
        <authorList>
            <person name="Matsumoto Y."/>
            <person name="Kinjo T."/>
            <person name="Motooka D."/>
            <person name="Nabeya D."/>
            <person name="Jung N."/>
            <person name="Uechi K."/>
            <person name="Horii T."/>
            <person name="Iida T."/>
            <person name="Fujita J."/>
            <person name="Nakamura S."/>
        </authorList>
    </citation>
    <scope>NUCLEOTIDE SEQUENCE [LARGE SCALE GENOMIC DNA]</scope>
    <source>
        <strain evidence="3 4">JCM 12603</strain>
    </source>
</reference>
<accession>A0A6N4VCH0</accession>
<dbReference type="HAMAP" id="MF_00634">
    <property type="entry name" value="UPF0235"/>
    <property type="match status" value="1"/>
</dbReference>
<dbReference type="RefSeq" id="WP_276013833.1">
    <property type="nucleotide sequence ID" value="NZ_AP022570.1"/>
</dbReference>
<dbReference type="KEGG" id="mpof:MPOR_31650"/>
<comment type="similarity">
    <text evidence="1 2">Belongs to the UPF0235 family.</text>
</comment>
<evidence type="ECO:0000313" key="3">
    <source>
        <dbReference type="EMBL" id="BBX52139.1"/>
    </source>
</evidence>
<proteinExistence type="inferred from homology"/>
<dbReference type="SUPFAM" id="SSF69786">
    <property type="entry name" value="YggU-like"/>
    <property type="match status" value="1"/>
</dbReference>
<gene>
    <name evidence="3" type="ORF">MPOR_31650</name>
</gene>
<name>A0A6N4VCH0_9MYCO</name>
<sequence>MQPVGDVVTVRVKPGSAKGPLVQTGPDGVLTIYVRERAVDGKANAAVLRVLAEHLGLPRARITLVAGTTARIKRFRID</sequence>
<dbReference type="SMART" id="SM01152">
    <property type="entry name" value="DUF167"/>
    <property type="match status" value="1"/>
</dbReference>
<evidence type="ECO:0000313" key="4">
    <source>
        <dbReference type="Proteomes" id="UP000466785"/>
    </source>
</evidence>
<dbReference type="NCBIfam" id="TIGR00251">
    <property type="entry name" value="DUF167 family protein"/>
    <property type="match status" value="1"/>
</dbReference>
<dbReference type="AlphaFoldDB" id="A0A6N4VCH0"/>
<evidence type="ECO:0000256" key="2">
    <source>
        <dbReference type="HAMAP-Rule" id="MF_00634"/>
    </source>
</evidence>
<organism evidence="3 4">
    <name type="scientific">Mycolicibacterium poriferae</name>
    <dbReference type="NCBI Taxonomy" id="39694"/>
    <lineage>
        <taxon>Bacteria</taxon>
        <taxon>Bacillati</taxon>
        <taxon>Actinomycetota</taxon>
        <taxon>Actinomycetes</taxon>
        <taxon>Mycobacteriales</taxon>
        <taxon>Mycobacteriaceae</taxon>
        <taxon>Mycolicibacterium</taxon>
    </lineage>
</organism>
<protein>
    <recommendedName>
        <fullName evidence="2">UPF0235 protein MPOR_31650</fullName>
    </recommendedName>
</protein>
<keyword evidence="4" id="KW-1185">Reference proteome</keyword>
<dbReference type="Gene3D" id="3.30.1200.10">
    <property type="entry name" value="YggU-like"/>
    <property type="match status" value="1"/>
</dbReference>